<dbReference type="Pfam" id="PF04542">
    <property type="entry name" value="Sigma70_r2"/>
    <property type="match status" value="1"/>
</dbReference>
<dbReference type="Proteomes" id="UP000235916">
    <property type="component" value="Unassembled WGS sequence"/>
</dbReference>
<evidence type="ECO:0000256" key="2">
    <source>
        <dbReference type="ARBA" id="ARBA00023015"/>
    </source>
</evidence>
<feature type="domain" description="RNA polymerase sigma-70 region 2" evidence="6">
    <location>
        <begin position="24"/>
        <end position="88"/>
    </location>
</feature>
<dbReference type="Gene3D" id="1.10.1740.10">
    <property type="match status" value="1"/>
</dbReference>
<dbReference type="GO" id="GO:0016987">
    <property type="term" value="F:sigma factor activity"/>
    <property type="evidence" value="ECO:0007669"/>
    <property type="project" value="UniProtKB-KW"/>
</dbReference>
<comment type="similarity">
    <text evidence="1">Belongs to the sigma-70 factor family. ECF subfamily.</text>
</comment>
<evidence type="ECO:0000256" key="4">
    <source>
        <dbReference type="ARBA" id="ARBA00023125"/>
    </source>
</evidence>
<dbReference type="SUPFAM" id="SSF88946">
    <property type="entry name" value="Sigma2 domain of RNA polymerase sigma factors"/>
    <property type="match status" value="1"/>
</dbReference>
<evidence type="ECO:0000313" key="7">
    <source>
        <dbReference type="EMBL" id="PND38178.1"/>
    </source>
</evidence>
<dbReference type="InterPro" id="IPR013325">
    <property type="entry name" value="RNA_pol_sigma_r2"/>
</dbReference>
<dbReference type="InterPro" id="IPR039425">
    <property type="entry name" value="RNA_pol_sigma-70-like"/>
</dbReference>
<sequence>MEREVFKRACAQGGEDMRLAFRQLYEDYGRALLRECSMCLRDPEAARDALQNALLRIWKSCASYRGDSELFPWLKRVARSVAIDELRASAVRPPSSHSLAAAQEPDPALPDELPGPEALTASRLALARYRECEARFREAEPEAAAVIRWIAEDELSIEDVARLLNRTPQATRQYLYQCRRKARHYLAPWYAEVAGGER</sequence>
<comment type="caution">
    <text evidence="7">The sequence shown here is derived from an EMBL/GenBank/DDBJ whole genome shotgun (WGS) entry which is preliminary data.</text>
</comment>
<dbReference type="NCBIfam" id="TIGR02937">
    <property type="entry name" value="sigma70-ECF"/>
    <property type="match status" value="1"/>
</dbReference>
<dbReference type="InterPro" id="IPR013324">
    <property type="entry name" value="RNA_pol_sigma_r3/r4-like"/>
</dbReference>
<dbReference type="EMBL" id="POSP01000003">
    <property type="protein sequence ID" value="PND38178.1"/>
    <property type="molecule type" value="Genomic_DNA"/>
</dbReference>
<organism evidence="7 8">
    <name type="scientific">Kinneretia aquatilis</name>
    <dbReference type="NCBI Taxonomy" id="2070761"/>
    <lineage>
        <taxon>Bacteria</taxon>
        <taxon>Pseudomonadati</taxon>
        <taxon>Pseudomonadota</taxon>
        <taxon>Betaproteobacteria</taxon>
        <taxon>Burkholderiales</taxon>
        <taxon>Sphaerotilaceae</taxon>
        <taxon>Roseateles</taxon>
    </lineage>
</organism>
<keyword evidence="3" id="KW-0731">Sigma factor</keyword>
<keyword evidence="4" id="KW-0238">DNA-binding</keyword>
<dbReference type="GO" id="GO:0006352">
    <property type="term" value="P:DNA-templated transcription initiation"/>
    <property type="evidence" value="ECO:0007669"/>
    <property type="project" value="InterPro"/>
</dbReference>
<dbReference type="PANTHER" id="PTHR43133:SF8">
    <property type="entry name" value="RNA POLYMERASE SIGMA FACTOR HI_1459-RELATED"/>
    <property type="match status" value="1"/>
</dbReference>
<evidence type="ECO:0000313" key="8">
    <source>
        <dbReference type="Proteomes" id="UP000235916"/>
    </source>
</evidence>
<evidence type="ECO:0000256" key="5">
    <source>
        <dbReference type="ARBA" id="ARBA00023163"/>
    </source>
</evidence>
<evidence type="ECO:0000256" key="1">
    <source>
        <dbReference type="ARBA" id="ARBA00010641"/>
    </source>
</evidence>
<keyword evidence="5" id="KW-0804">Transcription</keyword>
<reference evidence="7 8" key="1">
    <citation type="submission" date="2018-01" db="EMBL/GenBank/DDBJ databases">
        <title>Draft genome sequence of Paucibacter aquatile CR182 isolated from freshwater of the Nakdong River.</title>
        <authorList>
            <person name="Choi A."/>
            <person name="Chung E.J."/>
        </authorList>
    </citation>
    <scope>NUCLEOTIDE SEQUENCE [LARGE SCALE GENOMIC DNA]</scope>
    <source>
        <strain evidence="7 8">CR182</strain>
    </source>
</reference>
<dbReference type="InterPro" id="IPR007627">
    <property type="entry name" value="RNA_pol_sigma70_r2"/>
</dbReference>
<dbReference type="AlphaFoldDB" id="A0A2N8KXI3"/>
<protein>
    <recommendedName>
        <fullName evidence="6">RNA polymerase sigma-70 region 2 domain-containing protein</fullName>
    </recommendedName>
</protein>
<dbReference type="SUPFAM" id="SSF88659">
    <property type="entry name" value="Sigma3 and sigma4 domains of RNA polymerase sigma factors"/>
    <property type="match status" value="1"/>
</dbReference>
<keyword evidence="8" id="KW-1185">Reference proteome</keyword>
<keyword evidence="2" id="KW-0805">Transcription regulation</keyword>
<dbReference type="PANTHER" id="PTHR43133">
    <property type="entry name" value="RNA POLYMERASE ECF-TYPE SIGMA FACTO"/>
    <property type="match status" value="1"/>
</dbReference>
<evidence type="ECO:0000256" key="3">
    <source>
        <dbReference type="ARBA" id="ARBA00023082"/>
    </source>
</evidence>
<proteinExistence type="inferred from homology"/>
<dbReference type="GO" id="GO:0003677">
    <property type="term" value="F:DNA binding"/>
    <property type="evidence" value="ECO:0007669"/>
    <property type="project" value="UniProtKB-KW"/>
</dbReference>
<accession>A0A2N8KXI3</accession>
<gene>
    <name evidence="7" type="ORF">C1O66_12055</name>
</gene>
<dbReference type="OrthoDB" id="9780326at2"/>
<name>A0A2N8KXI3_9BURK</name>
<dbReference type="InterPro" id="IPR014284">
    <property type="entry name" value="RNA_pol_sigma-70_dom"/>
</dbReference>
<evidence type="ECO:0000259" key="6">
    <source>
        <dbReference type="Pfam" id="PF04542"/>
    </source>
</evidence>